<dbReference type="Proteomes" id="UP000789901">
    <property type="component" value="Unassembled WGS sequence"/>
</dbReference>
<proteinExistence type="predicted"/>
<feature type="non-terminal residue" evidence="1">
    <location>
        <position position="1"/>
    </location>
</feature>
<evidence type="ECO:0000313" key="1">
    <source>
        <dbReference type="EMBL" id="CAG8840544.1"/>
    </source>
</evidence>
<name>A0ABN7WTL2_GIGMA</name>
<organism evidence="1 2">
    <name type="scientific">Gigaspora margarita</name>
    <dbReference type="NCBI Taxonomy" id="4874"/>
    <lineage>
        <taxon>Eukaryota</taxon>
        <taxon>Fungi</taxon>
        <taxon>Fungi incertae sedis</taxon>
        <taxon>Mucoromycota</taxon>
        <taxon>Glomeromycotina</taxon>
        <taxon>Glomeromycetes</taxon>
        <taxon>Diversisporales</taxon>
        <taxon>Gigasporaceae</taxon>
        <taxon>Gigaspora</taxon>
    </lineage>
</organism>
<gene>
    <name evidence="1" type="ORF">GMARGA_LOCUS34960</name>
</gene>
<accession>A0ABN7WTL2</accession>
<protein>
    <submittedName>
        <fullName evidence="1">7243_t:CDS:1</fullName>
    </submittedName>
</protein>
<sequence>NKAVINHWITNRTKRTVMLCKGYYRNDPKIKRVKCTKKVNIKRLEKIMVDSKYRLKIYWADLKHLQRDNTIERKTKTWKERQVKR</sequence>
<evidence type="ECO:0000313" key="2">
    <source>
        <dbReference type="Proteomes" id="UP000789901"/>
    </source>
</evidence>
<comment type="caution">
    <text evidence="1">The sequence shown here is derived from an EMBL/GenBank/DDBJ whole genome shotgun (WGS) entry which is preliminary data.</text>
</comment>
<keyword evidence="2" id="KW-1185">Reference proteome</keyword>
<reference evidence="1 2" key="1">
    <citation type="submission" date="2021-06" db="EMBL/GenBank/DDBJ databases">
        <authorList>
            <person name="Kallberg Y."/>
            <person name="Tangrot J."/>
            <person name="Rosling A."/>
        </authorList>
    </citation>
    <scope>NUCLEOTIDE SEQUENCE [LARGE SCALE GENOMIC DNA]</scope>
    <source>
        <strain evidence="1 2">120-4 pot B 10/14</strain>
    </source>
</reference>
<dbReference type="EMBL" id="CAJVQB010063131">
    <property type="protein sequence ID" value="CAG8840544.1"/>
    <property type="molecule type" value="Genomic_DNA"/>
</dbReference>